<organism evidence="4 5">
    <name type="scientific">Scopulibacillus cellulosilyticus</name>
    <dbReference type="NCBI Taxonomy" id="2665665"/>
    <lineage>
        <taxon>Bacteria</taxon>
        <taxon>Bacillati</taxon>
        <taxon>Bacillota</taxon>
        <taxon>Bacilli</taxon>
        <taxon>Bacillales</taxon>
        <taxon>Sporolactobacillaceae</taxon>
        <taxon>Scopulibacillus</taxon>
    </lineage>
</organism>
<accession>A0ABW2PYR3</accession>
<comment type="function">
    <text evidence="3">A probable RNA chaperone. Forms a complex with KhpB which binds to cellular RNA and controls its expression. Plays a role in peptidoglycan (PG) homeostasis and cell length regulation.</text>
</comment>
<keyword evidence="3" id="KW-0143">Chaperone</keyword>
<sequence>MDELIRTIVEPLVDFPEDIKVTQEENERGFTYILSVNKKDMGKVIGKKGRIAGAIRTIVHAAGRAHQQEIQLTIQE</sequence>
<evidence type="ECO:0000313" key="5">
    <source>
        <dbReference type="Proteomes" id="UP001596505"/>
    </source>
</evidence>
<dbReference type="Proteomes" id="UP001596505">
    <property type="component" value="Unassembled WGS sequence"/>
</dbReference>
<evidence type="ECO:0000256" key="1">
    <source>
        <dbReference type="ARBA" id="ARBA00022490"/>
    </source>
</evidence>
<dbReference type="PANTHER" id="PTHR34654">
    <property type="entry name" value="UPF0109 PROTEIN SCO5592"/>
    <property type="match status" value="1"/>
</dbReference>
<name>A0ABW2PYR3_9BACL</name>
<proteinExistence type="inferred from homology"/>
<dbReference type="InterPro" id="IPR009019">
    <property type="entry name" value="KH_sf_prok-type"/>
</dbReference>
<comment type="subcellular location">
    <subcellularLocation>
        <location evidence="3">Cytoplasm</location>
    </subcellularLocation>
</comment>
<protein>
    <recommendedName>
        <fullName evidence="3">RNA-binding protein KhpA</fullName>
    </recommendedName>
    <alternativeName>
        <fullName evidence="3">KH-domain protein A</fullName>
    </alternativeName>
</protein>
<dbReference type="EMBL" id="JBHTCO010000004">
    <property type="protein sequence ID" value="MFC7392528.1"/>
    <property type="molecule type" value="Genomic_DNA"/>
</dbReference>
<reference evidence="5" key="1">
    <citation type="journal article" date="2019" name="Int. J. Syst. Evol. Microbiol.">
        <title>The Global Catalogue of Microorganisms (GCM) 10K type strain sequencing project: providing services to taxonomists for standard genome sequencing and annotation.</title>
        <authorList>
            <consortium name="The Broad Institute Genomics Platform"/>
            <consortium name="The Broad Institute Genome Sequencing Center for Infectious Disease"/>
            <person name="Wu L."/>
            <person name="Ma J."/>
        </authorList>
    </citation>
    <scope>NUCLEOTIDE SEQUENCE [LARGE SCALE GENOMIC DNA]</scope>
    <source>
        <strain evidence="5">CGMCC 1.16305</strain>
    </source>
</reference>
<dbReference type="PANTHER" id="PTHR34654:SF1">
    <property type="entry name" value="RNA-BINDING PROTEIN KHPA"/>
    <property type="match status" value="1"/>
</dbReference>
<evidence type="ECO:0000256" key="3">
    <source>
        <dbReference type="HAMAP-Rule" id="MF_00088"/>
    </source>
</evidence>
<comment type="subunit">
    <text evidence="3">Forms a complex with KhpB.</text>
</comment>
<gene>
    <name evidence="3" type="primary">khpA</name>
    <name evidence="4" type="ORF">ACFQRG_05975</name>
</gene>
<dbReference type="InterPro" id="IPR015946">
    <property type="entry name" value="KH_dom-like_a/b"/>
</dbReference>
<comment type="similarity">
    <text evidence="3">Belongs to the KhpA RNA-binding protein family.</text>
</comment>
<evidence type="ECO:0000313" key="4">
    <source>
        <dbReference type="EMBL" id="MFC7392528.1"/>
    </source>
</evidence>
<dbReference type="HAMAP" id="MF_00088">
    <property type="entry name" value="KhpA"/>
    <property type="match status" value="1"/>
</dbReference>
<comment type="caution">
    <text evidence="4">The sequence shown here is derived from an EMBL/GenBank/DDBJ whole genome shotgun (WGS) entry which is preliminary data.</text>
</comment>
<keyword evidence="5" id="KW-1185">Reference proteome</keyword>
<dbReference type="CDD" id="cd22533">
    <property type="entry name" value="KH-II_YlqC-like"/>
    <property type="match status" value="1"/>
</dbReference>
<dbReference type="RefSeq" id="WP_380964990.1">
    <property type="nucleotide sequence ID" value="NZ_JBHTCO010000004.1"/>
</dbReference>
<dbReference type="Pfam" id="PF13083">
    <property type="entry name" value="KH_KhpA-B"/>
    <property type="match status" value="1"/>
</dbReference>
<keyword evidence="1 3" id="KW-0963">Cytoplasm</keyword>
<keyword evidence="3" id="KW-0133">Cell shape</keyword>
<dbReference type="Gene3D" id="3.30.300.20">
    <property type="match status" value="1"/>
</dbReference>
<keyword evidence="2 3" id="KW-0694">RNA-binding</keyword>
<evidence type="ECO:0000256" key="2">
    <source>
        <dbReference type="ARBA" id="ARBA00022884"/>
    </source>
</evidence>
<dbReference type="SUPFAM" id="SSF54814">
    <property type="entry name" value="Prokaryotic type KH domain (KH-domain type II)"/>
    <property type="match status" value="1"/>
</dbReference>
<keyword evidence="3" id="KW-0961">Cell wall biogenesis/degradation</keyword>
<dbReference type="InterPro" id="IPR020627">
    <property type="entry name" value="KhpA"/>
</dbReference>